<dbReference type="PANTHER" id="PTHR30336">
    <property type="entry name" value="INNER MEMBRANE PROTEIN, PROBABLE PERMEASE"/>
    <property type="match status" value="1"/>
</dbReference>
<evidence type="ECO:0000256" key="1">
    <source>
        <dbReference type="SAM" id="MobiDB-lite"/>
    </source>
</evidence>
<feature type="compositionally biased region" description="Low complexity" evidence="1">
    <location>
        <begin position="181"/>
        <end position="195"/>
    </location>
</feature>
<name>A0ABR9PCR9_9ACTN</name>
<dbReference type="EMBL" id="JADBGI010000027">
    <property type="protein sequence ID" value="MBE3001642.1"/>
    <property type="molecule type" value="Genomic_DNA"/>
</dbReference>
<keyword evidence="5" id="KW-1185">Reference proteome</keyword>
<feature type="transmembrane region" description="Helical" evidence="2">
    <location>
        <begin position="277"/>
        <end position="299"/>
    </location>
</feature>
<feature type="compositionally biased region" description="Low complexity" evidence="1">
    <location>
        <begin position="90"/>
        <end position="100"/>
    </location>
</feature>
<dbReference type="Pfam" id="PF02698">
    <property type="entry name" value="DUF218"/>
    <property type="match status" value="1"/>
</dbReference>
<evidence type="ECO:0000259" key="3">
    <source>
        <dbReference type="Pfam" id="PF02698"/>
    </source>
</evidence>
<comment type="caution">
    <text evidence="4">The sequence shown here is derived from an EMBL/GenBank/DDBJ whole genome shotgun (WGS) entry which is preliminary data.</text>
</comment>
<organism evidence="4 5">
    <name type="scientific">Nocardiopsis coralli</name>
    <dbReference type="NCBI Taxonomy" id="2772213"/>
    <lineage>
        <taxon>Bacteria</taxon>
        <taxon>Bacillati</taxon>
        <taxon>Actinomycetota</taxon>
        <taxon>Actinomycetes</taxon>
        <taxon>Streptosporangiales</taxon>
        <taxon>Nocardiopsidaceae</taxon>
        <taxon>Nocardiopsis</taxon>
    </lineage>
</organism>
<accession>A0ABR9PCR9</accession>
<feature type="compositionally biased region" description="Basic and acidic residues" evidence="1">
    <location>
        <begin position="208"/>
        <end position="261"/>
    </location>
</feature>
<feature type="region of interest" description="Disordered" evidence="1">
    <location>
        <begin position="1"/>
        <end position="268"/>
    </location>
</feature>
<dbReference type="PANTHER" id="PTHR30336:SF20">
    <property type="entry name" value="DUF218 DOMAIN-CONTAINING PROTEIN"/>
    <property type="match status" value="1"/>
</dbReference>
<dbReference type="Proteomes" id="UP000806528">
    <property type="component" value="Unassembled WGS sequence"/>
</dbReference>
<dbReference type="Gene3D" id="3.40.50.620">
    <property type="entry name" value="HUPs"/>
    <property type="match status" value="1"/>
</dbReference>
<sequence>MRAPNDGRGDDRWPQESGRSSADRETTQAFTRREPAPGPDGQGGPVAGEQAPPGPEEATQQFTRGAPGPADAPSAPGPDDLTTQSFTRDALAGAQPDASPAAPPEAAPEAGAQAWEPGEPTGDGERRGFTRRFVRGRPAGRGGSLRGTPGSAPGQDETVVAPAVDRPEQPGPAWRSEQGWQPDQGQAPGHQPQQAWNPGDTGPLPGGDRTHDGAQPRPDDTLADHRPTEFTDAFRDELPPDPEPRDPEPAGRRGGDGREPPPRSPRRRRKRRFRMRWLLTMVLVIALAIPPATWGWVWYTARQDDRDASDAIIVLGASQYNGVPSPVFEARLQHAQNLYQQGVAPVIITVGGKQPDDTYTEAAAGRDWLVEVGIPDGQIVAVEEGADTLQSIVAVAEVYDQETWETGIIVSDPWHSLRAERMAADHGIDAGTSPARSGPAVIERSTQLWYITRETASLWYYWIFNDSSDIRVNAA</sequence>
<feature type="domain" description="DUF218" evidence="3">
    <location>
        <begin position="310"/>
        <end position="442"/>
    </location>
</feature>
<feature type="compositionally biased region" description="Basic and acidic residues" evidence="1">
    <location>
        <begin position="21"/>
        <end position="35"/>
    </location>
</feature>
<dbReference type="InterPro" id="IPR051599">
    <property type="entry name" value="Cell_Envelope_Assoc"/>
</dbReference>
<keyword evidence="2" id="KW-0812">Transmembrane</keyword>
<proteinExistence type="predicted"/>
<reference evidence="4 5" key="1">
    <citation type="submission" date="2020-09" db="EMBL/GenBank/DDBJ databases">
        <title>Diversity and distribution of actinomycetes associated with coral in the coast of Hainan.</title>
        <authorList>
            <person name="Li F."/>
        </authorList>
    </citation>
    <scope>NUCLEOTIDE SEQUENCE [LARGE SCALE GENOMIC DNA]</scope>
    <source>
        <strain evidence="4 5">HNM0947</strain>
    </source>
</reference>
<dbReference type="InterPro" id="IPR003848">
    <property type="entry name" value="DUF218"/>
</dbReference>
<feature type="compositionally biased region" description="Basic and acidic residues" evidence="1">
    <location>
        <begin position="1"/>
        <end position="14"/>
    </location>
</feature>
<protein>
    <submittedName>
        <fullName evidence="4">YdcF family protein</fullName>
    </submittedName>
</protein>
<feature type="compositionally biased region" description="Low complexity" evidence="1">
    <location>
        <begin position="65"/>
        <end position="80"/>
    </location>
</feature>
<evidence type="ECO:0000313" key="4">
    <source>
        <dbReference type="EMBL" id="MBE3001642.1"/>
    </source>
</evidence>
<gene>
    <name evidence="4" type="ORF">IDM40_23530</name>
</gene>
<keyword evidence="2" id="KW-1133">Transmembrane helix</keyword>
<keyword evidence="2" id="KW-0472">Membrane</keyword>
<dbReference type="RefSeq" id="WP_193124238.1">
    <property type="nucleotide sequence ID" value="NZ_JADBGI010000027.1"/>
</dbReference>
<evidence type="ECO:0000313" key="5">
    <source>
        <dbReference type="Proteomes" id="UP000806528"/>
    </source>
</evidence>
<dbReference type="CDD" id="cd06259">
    <property type="entry name" value="YdcF-like"/>
    <property type="match status" value="1"/>
</dbReference>
<evidence type="ECO:0000256" key="2">
    <source>
        <dbReference type="SAM" id="Phobius"/>
    </source>
</evidence>
<feature type="compositionally biased region" description="Low complexity" evidence="1">
    <location>
        <begin position="107"/>
        <end position="120"/>
    </location>
</feature>
<dbReference type="InterPro" id="IPR014729">
    <property type="entry name" value="Rossmann-like_a/b/a_fold"/>
</dbReference>